<accession>A0A0R2I1Y3</accession>
<keyword evidence="8" id="KW-1185">Reference proteome</keyword>
<sequence length="561" mass="64202">MSFDGLFTRAIVKELNDTLKSGRISRVNQPYPAEMIMVIRAHRHNYSLLISANPSYPRIQITNTPYKNPAVPSKFAMNMRKYLEGSLLEAVSQVDNDRIVKLTFSNLDELGDQEHLVMYVEIMARHSNISLVNEKTGKIIDTIKHVGSDQNRVRLLLPGATFRMPPKQDRVNPYLPNQGYTDLIKQTDDVNELAHGLQQYYQGFGRDSAHDLANRLLKSDDLPTTYHAFLKGFDYPDPVIVKTDRGKQRFNAFPPMGVAEDQLQHFDSLSELLDAYYTSKAEADRTKELAGQVLQVIHTELKKDKRKVKKLNQQLDDARKADYYRIRGEILTTYLNKLKPGMQTIELPNFYDNNQPLKITLSPELSPSRNAQKYFTRYDKLKTSVAYVNEQLKLTNAEIDYFQNILSQIDLAAPADVQEIKLELEEQGYIRQRSHSKKRRKIKVAKPEEFKTSSGKTVLVGKNNLQNDRLSFKIANKNDTWLHVKDIPGSHVVIRDPHPSEQDILEAAQLAAYFSKGRESDHVPVDYLPVKNLHKPNGAKPGFVTFRAQSTLRVTPKLLKK</sequence>
<dbReference type="AlphaFoldDB" id="A0A0R2I1Y3"/>
<dbReference type="Gene3D" id="2.30.310.10">
    <property type="entry name" value="ibrinogen binding protein from staphylococcus aureus domain"/>
    <property type="match status" value="1"/>
</dbReference>
<gene>
    <name evidence="5" type="primary">rqcH</name>
    <name evidence="7" type="ORF">IV45_GL000083</name>
</gene>
<dbReference type="GO" id="GO:1990112">
    <property type="term" value="C:RQC complex"/>
    <property type="evidence" value="ECO:0007669"/>
    <property type="project" value="TreeGrafter"/>
</dbReference>
<comment type="function">
    <text evidence="5">Key component of the ribosome quality control system (RQC), a ribosome-associated complex that mediates the extraction of incompletely synthesized nascent chains from stalled ribosomes and their subsequent degradation. RqcH recruits Ala-charged tRNA, and with RqcP directs the elongation of stalled nascent chains on 50S ribosomal subunits, leading to non-templated C-terminal alanine extensions (Ala tail). The Ala tail promotes nascent chain degradation. May add between 1 and at least 8 Ala residues. Binds to stalled 50S ribosomal subunits.</text>
</comment>
<dbReference type="Pfam" id="PF05833">
    <property type="entry name" value="NFACT_N"/>
    <property type="match status" value="1"/>
</dbReference>
<dbReference type="PATRIC" id="fig|396268.3.peg.84"/>
<evidence type="ECO:0000259" key="6">
    <source>
        <dbReference type="Pfam" id="PF05670"/>
    </source>
</evidence>
<dbReference type="PANTHER" id="PTHR15239">
    <property type="entry name" value="NUCLEAR EXPORT MEDIATOR FACTOR NEMF"/>
    <property type="match status" value="1"/>
</dbReference>
<dbReference type="PANTHER" id="PTHR15239:SF6">
    <property type="entry name" value="RIBOSOME QUALITY CONTROL COMPLEX SUBUNIT NEMF"/>
    <property type="match status" value="1"/>
</dbReference>
<keyword evidence="4 5" id="KW-0648">Protein biosynthesis</keyword>
<keyword evidence="1 5" id="KW-0820">tRNA-binding</keyword>
<protein>
    <recommendedName>
        <fullName evidence="5">Rqc2 homolog RqcH</fullName>
        <shortName evidence="5">RqcH</shortName>
    </recommendedName>
</protein>
<dbReference type="InterPro" id="IPR008532">
    <property type="entry name" value="NFACT_RNA-bd"/>
</dbReference>
<dbReference type="OrthoDB" id="9766163at2"/>
<dbReference type="InterPro" id="IPR043682">
    <property type="entry name" value="RqcH_bacterial"/>
</dbReference>
<evidence type="ECO:0000256" key="5">
    <source>
        <dbReference type="HAMAP-Rule" id="MF_00844"/>
    </source>
</evidence>
<dbReference type="GO" id="GO:0043023">
    <property type="term" value="F:ribosomal large subunit binding"/>
    <property type="evidence" value="ECO:0007669"/>
    <property type="project" value="UniProtKB-UniRule"/>
</dbReference>
<dbReference type="STRING" id="396268.IV45_GL000083"/>
<proteinExistence type="inferred from homology"/>
<dbReference type="HAMAP" id="MF_00844_B">
    <property type="entry name" value="RqcH_B"/>
    <property type="match status" value="1"/>
</dbReference>
<dbReference type="GO" id="GO:0019843">
    <property type="term" value="F:rRNA binding"/>
    <property type="evidence" value="ECO:0007669"/>
    <property type="project" value="UniProtKB-UniRule"/>
</dbReference>
<dbReference type="InterPro" id="IPR051608">
    <property type="entry name" value="RQC_Subunit_NEMF"/>
</dbReference>
<dbReference type="RefSeq" id="WP_057740393.1">
    <property type="nucleotide sequence ID" value="NZ_JQBW01000006.1"/>
</dbReference>
<evidence type="ECO:0000313" key="8">
    <source>
        <dbReference type="Proteomes" id="UP000050934"/>
    </source>
</evidence>
<name>A0A0R2I1Y3_9LACO</name>
<comment type="caution">
    <text evidence="7">The sequence shown here is derived from an EMBL/GenBank/DDBJ whole genome shotgun (WGS) entry which is preliminary data.</text>
</comment>
<evidence type="ECO:0000256" key="4">
    <source>
        <dbReference type="ARBA" id="ARBA00022917"/>
    </source>
</evidence>
<dbReference type="Proteomes" id="UP000050934">
    <property type="component" value="Unassembled WGS sequence"/>
</dbReference>
<keyword evidence="3 5" id="KW-0694">RNA-binding</keyword>
<keyword evidence="5" id="KW-0175">Coiled coil</keyword>
<dbReference type="GO" id="GO:0000049">
    <property type="term" value="F:tRNA binding"/>
    <property type="evidence" value="ECO:0007669"/>
    <property type="project" value="UniProtKB-UniRule"/>
</dbReference>
<comment type="subunit">
    <text evidence="5">Associates with stalled 50S ribosomal subunits. Binds to RqcP.</text>
</comment>
<dbReference type="GO" id="GO:0072344">
    <property type="term" value="P:rescue of stalled ribosome"/>
    <property type="evidence" value="ECO:0007669"/>
    <property type="project" value="UniProtKB-UniRule"/>
</dbReference>
<evidence type="ECO:0000256" key="3">
    <source>
        <dbReference type="ARBA" id="ARBA00022884"/>
    </source>
</evidence>
<dbReference type="FunFam" id="2.30.310.10:FF:000004">
    <property type="entry name" value="Fibronectin-binding protein A"/>
    <property type="match status" value="1"/>
</dbReference>
<feature type="domain" description="NFACT RNA-binding" evidence="6">
    <location>
        <begin position="449"/>
        <end position="545"/>
    </location>
</feature>
<feature type="coiled-coil region" evidence="5">
    <location>
        <begin position="294"/>
        <end position="321"/>
    </location>
</feature>
<keyword evidence="2 5" id="KW-0699">rRNA-binding</keyword>
<evidence type="ECO:0000256" key="1">
    <source>
        <dbReference type="ARBA" id="ARBA00022555"/>
    </source>
</evidence>
<organism evidence="7 8">
    <name type="scientific">Limosilactobacillus secaliphilus</name>
    <dbReference type="NCBI Taxonomy" id="396268"/>
    <lineage>
        <taxon>Bacteria</taxon>
        <taxon>Bacillati</taxon>
        <taxon>Bacillota</taxon>
        <taxon>Bacilli</taxon>
        <taxon>Lactobacillales</taxon>
        <taxon>Lactobacillaceae</taxon>
        <taxon>Limosilactobacillus</taxon>
    </lineage>
</organism>
<evidence type="ECO:0000256" key="2">
    <source>
        <dbReference type="ARBA" id="ARBA00022730"/>
    </source>
</evidence>
<dbReference type="Gene3D" id="3.40.970.40">
    <property type="entry name" value="fibrinogen binding protein from staphylococcus aureus domain like"/>
    <property type="match status" value="1"/>
</dbReference>
<comment type="similarity">
    <text evidence="5">Belongs to the NEMF family.</text>
</comment>
<dbReference type="Pfam" id="PF05670">
    <property type="entry name" value="NFACT-R_1"/>
    <property type="match status" value="1"/>
</dbReference>
<dbReference type="EMBL" id="JQBW01000006">
    <property type="protein sequence ID" value="KRN59048.1"/>
    <property type="molecule type" value="Genomic_DNA"/>
</dbReference>
<reference evidence="7 8" key="1">
    <citation type="journal article" date="2015" name="Genome Announc.">
        <title>Expanding the biotechnology potential of lactobacilli through comparative genomics of 213 strains and associated genera.</title>
        <authorList>
            <person name="Sun Z."/>
            <person name="Harris H.M."/>
            <person name="McCann A."/>
            <person name="Guo C."/>
            <person name="Argimon S."/>
            <person name="Zhang W."/>
            <person name="Yang X."/>
            <person name="Jeffery I.B."/>
            <person name="Cooney J.C."/>
            <person name="Kagawa T.F."/>
            <person name="Liu W."/>
            <person name="Song Y."/>
            <person name="Salvetti E."/>
            <person name="Wrobel A."/>
            <person name="Rasinkangas P."/>
            <person name="Parkhill J."/>
            <person name="Rea M.C."/>
            <person name="O'Sullivan O."/>
            <person name="Ritari J."/>
            <person name="Douillard F.P."/>
            <person name="Paul Ross R."/>
            <person name="Yang R."/>
            <person name="Briner A.E."/>
            <person name="Felis G.E."/>
            <person name="de Vos W.M."/>
            <person name="Barrangou R."/>
            <person name="Klaenhammer T.R."/>
            <person name="Caufield P.W."/>
            <person name="Cui Y."/>
            <person name="Zhang H."/>
            <person name="O'Toole P.W."/>
        </authorList>
    </citation>
    <scope>NUCLEOTIDE SEQUENCE [LARGE SCALE GENOMIC DNA]</scope>
    <source>
        <strain evidence="7 8">DSM 17896</strain>
    </source>
</reference>
<evidence type="ECO:0000313" key="7">
    <source>
        <dbReference type="EMBL" id="KRN59048.1"/>
    </source>
</evidence>